<dbReference type="Gene3D" id="3.10.28.10">
    <property type="entry name" value="Homing endonucleases"/>
    <property type="match status" value="2"/>
</dbReference>
<dbReference type="AlphaFoldDB" id="A0A4D6FH87"/>
<dbReference type="InterPro" id="IPR027434">
    <property type="entry name" value="Homing_endonucl"/>
</dbReference>
<dbReference type="GO" id="GO:0005739">
    <property type="term" value="C:mitochondrion"/>
    <property type="evidence" value="ECO:0007669"/>
    <property type="project" value="UniProtKB-ARBA"/>
</dbReference>
<dbReference type="InterPro" id="IPR051289">
    <property type="entry name" value="LAGLIDADG_Endonuclease"/>
</dbReference>
<dbReference type="RefSeq" id="YP_009631592.1">
    <property type="nucleotide sequence ID" value="NC_042229.1"/>
</dbReference>
<feature type="domain" description="Homing endonuclease LAGLIDADG" evidence="2">
    <location>
        <begin position="77"/>
        <end position="177"/>
    </location>
</feature>
<comment type="function">
    <text evidence="1">Mitochondrial DNA endonuclease involved in intron homing.</text>
</comment>
<reference evidence="3" key="1">
    <citation type="journal article" date="2019" name="BMC Genomics">
        <title>Mobile genetic elements explain size variation in the mitochondrial genomes of four closely-related Armillaria species.</title>
        <authorList>
            <person name="Kolesnikova A.I."/>
            <person name="Putintseva Y.A."/>
            <person name="Simonov E.P."/>
            <person name="Biriukov V.V."/>
            <person name="Oreshkova N.V."/>
            <person name="Pavlov I.N."/>
            <person name="Sharov V.V."/>
            <person name="Kuzmin D.A."/>
            <person name="Anderson J.B."/>
            <person name="Krutovsky K.V."/>
        </authorList>
    </citation>
    <scope>NUCLEOTIDE SEQUENCE</scope>
</reference>
<geneLocation type="mitochondrion" evidence="3"/>
<evidence type="ECO:0000259" key="2">
    <source>
        <dbReference type="Pfam" id="PF00961"/>
    </source>
</evidence>
<name>A0A4D6FH87_9AGAR</name>
<gene>
    <name evidence="3" type="primary">hyp7</name>
</gene>
<sequence length="207" mass="23401">MSTFDSKSSWFLLFEQVVELMNAGSHLTVNGLQEIVNINASMNLGSSDIVKSNFSKINPVERATIQTTNIPDPNWVSGFFSGEGNFDAGIRTATNKIGYRAYLRFRVTQHARDTQLMELLIKYLGAGRLEKDYRKNKICVNLVIGNFSDLTQIIVPFFNQYPVLGVKYLDYLDWCKIANLITSGSHQTIDGFEEIRQIESGMNKGRK</sequence>
<dbReference type="GO" id="GO:0004519">
    <property type="term" value="F:endonuclease activity"/>
    <property type="evidence" value="ECO:0007669"/>
    <property type="project" value="InterPro"/>
</dbReference>
<dbReference type="InterPro" id="IPR004860">
    <property type="entry name" value="LAGLIDADG_dom"/>
</dbReference>
<accession>A0A4D6FH87</accession>
<dbReference type="PANTHER" id="PTHR36181:SF4">
    <property type="entry name" value="LAGLIDADG ENDONUCLEASE"/>
    <property type="match status" value="1"/>
</dbReference>
<dbReference type="PANTHER" id="PTHR36181">
    <property type="entry name" value="INTRON-ENCODED ENDONUCLEASE AI3-RELATED"/>
    <property type="match status" value="1"/>
</dbReference>
<keyword evidence="3" id="KW-0496">Mitochondrion</keyword>
<protein>
    <recommendedName>
        <fullName evidence="2">Homing endonuclease LAGLIDADG domain-containing protein</fullName>
    </recommendedName>
</protein>
<evidence type="ECO:0000256" key="1">
    <source>
        <dbReference type="ARBA" id="ARBA00002670"/>
    </source>
</evidence>
<dbReference type="Pfam" id="PF00961">
    <property type="entry name" value="LAGLIDADG_1"/>
    <property type="match status" value="1"/>
</dbReference>
<proteinExistence type="predicted"/>
<dbReference type="GeneID" id="40135503"/>
<dbReference type="FunFam" id="3.10.28.10:FF:000010">
    <property type="entry name" value="LAGLIDADG homing endonuclease I-LtrII"/>
    <property type="match status" value="1"/>
</dbReference>
<evidence type="ECO:0000313" key="3">
    <source>
        <dbReference type="EMBL" id="QCB16372.1"/>
    </source>
</evidence>
<dbReference type="SUPFAM" id="SSF55608">
    <property type="entry name" value="Homing endonucleases"/>
    <property type="match status" value="1"/>
</dbReference>
<dbReference type="EMBL" id="MH282847">
    <property type="protein sequence ID" value="QCB16372.1"/>
    <property type="molecule type" value="Genomic_DNA"/>
</dbReference>
<organism evidence="3">
    <name type="scientific">Armillaria sinapina</name>
    <dbReference type="NCBI Taxonomy" id="64372"/>
    <lineage>
        <taxon>Eukaryota</taxon>
        <taxon>Fungi</taxon>
        <taxon>Dikarya</taxon>
        <taxon>Basidiomycota</taxon>
        <taxon>Agaricomycotina</taxon>
        <taxon>Agaricomycetes</taxon>
        <taxon>Agaricomycetidae</taxon>
        <taxon>Agaricales</taxon>
        <taxon>Marasmiineae</taxon>
        <taxon>Physalacriaceae</taxon>
        <taxon>Armillaria</taxon>
    </lineage>
</organism>